<organism evidence="1 2">
    <name type="scientific">Batillaria attramentaria</name>
    <dbReference type="NCBI Taxonomy" id="370345"/>
    <lineage>
        <taxon>Eukaryota</taxon>
        <taxon>Metazoa</taxon>
        <taxon>Spiralia</taxon>
        <taxon>Lophotrochozoa</taxon>
        <taxon>Mollusca</taxon>
        <taxon>Gastropoda</taxon>
        <taxon>Caenogastropoda</taxon>
        <taxon>Sorbeoconcha</taxon>
        <taxon>Cerithioidea</taxon>
        <taxon>Batillariidae</taxon>
        <taxon>Batillaria</taxon>
    </lineage>
</organism>
<evidence type="ECO:0000313" key="1">
    <source>
        <dbReference type="EMBL" id="KAK7504293.1"/>
    </source>
</evidence>
<accession>A0ABD0LXW4</accession>
<dbReference type="Proteomes" id="UP001519460">
    <property type="component" value="Unassembled WGS sequence"/>
</dbReference>
<name>A0ABD0LXW4_9CAEN</name>
<sequence>MVTADDVGSGACGADLLCSLQCWGSDCAIHNSRDATLSLSCVVTIMFQARVCFLADRMAKTEQQEIQAIDCNYVVTHTQ</sequence>
<keyword evidence="2" id="KW-1185">Reference proteome</keyword>
<dbReference type="EMBL" id="JACVVK020000016">
    <property type="protein sequence ID" value="KAK7504293.1"/>
    <property type="molecule type" value="Genomic_DNA"/>
</dbReference>
<reference evidence="1 2" key="1">
    <citation type="journal article" date="2023" name="Sci. Data">
        <title>Genome assembly of the Korean intertidal mud-creeper Batillaria attramentaria.</title>
        <authorList>
            <person name="Patra A.K."/>
            <person name="Ho P.T."/>
            <person name="Jun S."/>
            <person name="Lee S.J."/>
            <person name="Kim Y."/>
            <person name="Won Y.J."/>
        </authorList>
    </citation>
    <scope>NUCLEOTIDE SEQUENCE [LARGE SCALE GENOMIC DNA]</scope>
    <source>
        <strain evidence="1">Wonlab-2016</strain>
    </source>
</reference>
<dbReference type="AlphaFoldDB" id="A0ABD0LXW4"/>
<gene>
    <name evidence="1" type="ORF">BaRGS_00004597</name>
</gene>
<evidence type="ECO:0000313" key="2">
    <source>
        <dbReference type="Proteomes" id="UP001519460"/>
    </source>
</evidence>
<proteinExistence type="predicted"/>
<protein>
    <submittedName>
        <fullName evidence="1">Uncharacterized protein</fullName>
    </submittedName>
</protein>
<comment type="caution">
    <text evidence="1">The sequence shown here is derived from an EMBL/GenBank/DDBJ whole genome shotgun (WGS) entry which is preliminary data.</text>
</comment>